<evidence type="ECO:0000313" key="1">
    <source>
        <dbReference type="EMBL" id="QJA49387.1"/>
    </source>
</evidence>
<evidence type="ECO:0000313" key="3">
    <source>
        <dbReference type="EMBL" id="QJA79666.1"/>
    </source>
</evidence>
<evidence type="ECO:0000313" key="2">
    <source>
        <dbReference type="EMBL" id="QJA59833.1"/>
    </source>
</evidence>
<dbReference type="EMBL" id="MT141386">
    <property type="protein sequence ID" value="QJA59833.1"/>
    <property type="molecule type" value="Genomic_DNA"/>
</dbReference>
<dbReference type="EMBL" id="MT144135">
    <property type="protein sequence ID" value="QJA49387.1"/>
    <property type="molecule type" value="Genomic_DNA"/>
</dbReference>
<accession>A0A6H1ZQ01</accession>
<protein>
    <submittedName>
        <fullName evidence="1">Uncharacterized protein</fullName>
    </submittedName>
</protein>
<name>A0A6H1ZQ01_9ZZZZ</name>
<gene>
    <name evidence="3" type="ORF">MM415A00845_0015</name>
    <name evidence="2" type="ORF">MM415B01226_0017</name>
    <name evidence="1" type="ORF">TM448A01341_0006</name>
</gene>
<organism evidence="1">
    <name type="scientific">viral metagenome</name>
    <dbReference type="NCBI Taxonomy" id="1070528"/>
    <lineage>
        <taxon>unclassified sequences</taxon>
        <taxon>metagenomes</taxon>
        <taxon>organismal metagenomes</taxon>
    </lineage>
</organism>
<dbReference type="EMBL" id="MT142390">
    <property type="protein sequence ID" value="QJA79666.1"/>
    <property type="molecule type" value="Genomic_DNA"/>
</dbReference>
<proteinExistence type="predicted"/>
<dbReference type="AlphaFoldDB" id="A0A6H1ZQ01"/>
<sequence>MKKILRIETDLLPHNRYPIRLMDVLDIYQEEELRNILQEGLPDAEKKTQ</sequence>
<reference evidence="1" key="1">
    <citation type="submission" date="2020-03" db="EMBL/GenBank/DDBJ databases">
        <title>The deep terrestrial virosphere.</title>
        <authorList>
            <person name="Holmfeldt K."/>
            <person name="Nilsson E."/>
            <person name="Simone D."/>
            <person name="Lopez-Fernandez M."/>
            <person name="Wu X."/>
            <person name="de Brujin I."/>
            <person name="Lundin D."/>
            <person name="Andersson A."/>
            <person name="Bertilsson S."/>
            <person name="Dopson M."/>
        </authorList>
    </citation>
    <scope>NUCLEOTIDE SEQUENCE</scope>
    <source>
        <strain evidence="3">MM415A00845</strain>
        <strain evidence="2">MM415B01226</strain>
        <strain evidence="1">TM448A01341</strain>
    </source>
</reference>